<sequence>MTITSHSARPTAATRSSLSFYTLISLSLSLSLASLSHASSSPLSFKPSVTWSASSTFVEGHALYVLGGLPAVTATVASSQTFMVDLSVSWDTASPVLKKIADGPQTSSATSSLVSGAQGWFALTNNTGYILDIPSATWSALFTDSGITNTERLTAAADPGSDIVYIPNGSIDPNSNSTATRMLTINLSTGMIDSAAMHPSLNASRAPSAIWSVYRKDMLFYGGSPEGLFAYSNSTGWSDLVPSQTGEVPPPRSGACFVPVGSSGSKAILFGGVSPTGTDTLDDIYVLDIATLAWTKGPSAGLVDGRAKAACGVSNQQLIVWGGINSVQQNSNFPASTTLVFDLKSMTWQKGYVAGYPFVRMVVAICAGLLALFIAAGIVLYCIQKKRARVAKRQSHPMLDEIDDGEKFELPQRRYVAQSVQSFASSTPAYASTDRLNTLGDSPAYESTLGGNSSSPYLHYATTVDEKPWVRPRRPSTTSSTPTTPTTPSSFRTLVAASTPPPLALPTSTMNTCFIPEAAEPASMDPELQTIMIQMVMDDDQSGHYSIPEMQMDERTMELALASAREGGPSAERYSKPPAYRSNQSYI</sequence>
<dbReference type="Gene3D" id="2.120.10.80">
    <property type="entry name" value="Kelch-type beta propeller"/>
    <property type="match status" value="1"/>
</dbReference>
<feature type="chain" id="PRO_5040217531" description="Galactose oxidase" evidence="3">
    <location>
        <begin position="39"/>
        <end position="587"/>
    </location>
</feature>
<proteinExistence type="predicted"/>
<name>A0A9P6RT95_9FUNG</name>
<keyword evidence="2" id="KW-1133">Transmembrane helix</keyword>
<reference evidence="4" key="1">
    <citation type="journal article" date="2020" name="Fungal Divers.">
        <title>Resolving the Mortierellaceae phylogeny through synthesis of multi-gene phylogenetics and phylogenomics.</title>
        <authorList>
            <person name="Vandepol N."/>
            <person name="Liber J."/>
            <person name="Desiro A."/>
            <person name="Na H."/>
            <person name="Kennedy M."/>
            <person name="Barry K."/>
            <person name="Grigoriev I.V."/>
            <person name="Miller A.N."/>
            <person name="O'Donnell K."/>
            <person name="Stajich J.E."/>
            <person name="Bonito G."/>
        </authorList>
    </citation>
    <scope>NUCLEOTIDE SEQUENCE</scope>
    <source>
        <strain evidence="4">REB-010B</strain>
    </source>
</reference>
<keyword evidence="2" id="KW-0472">Membrane</keyword>
<feature type="compositionally biased region" description="Low complexity" evidence="1">
    <location>
        <begin position="475"/>
        <end position="492"/>
    </location>
</feature>
<evidence type="ECO:0008006" key="6">
    <source>
        <dbReference type="Google" id="ProtNLM"/>
    </source>
</evidence>
<evidence type="ECO:0000256" key="1">
    <source>
        <dbReference type="SAM" id="MobiDB-lite"/>
    </source>
</evidence>
<dbReference type="Proteomes" id="UP000738325">
    <property type="component" value="Unassembled WGS sequence"/>
</dbReference>
<comment type="caution">
    <text evidence="4">The sequence shown here is derived from an EMBL/GenBank/DDBJ whole genome shotgun (WGS) entry which is preliminary data.</text>
</comment>
<keyword evidence="5" id="KW-1185">Reference proteome</keyword>
<dbReference type="AlphaFoldDB" id="A0A9P6RT95"/>
<dbReference type="EMBL" id="JAAAIP010000023">
    <property type="protein sequence ID" value="KAG0329029.1"/>
    <property type="molecule type" value="Genomic_DNA"/>
</dbReference>
<keyword evidence="3" id="KW-0732">Signal</keyword>
<keyword evidence="2" id="KW-0812">Transmembrane</keyword>
<evidence type="ECO:0000313" key="5">
    <source>
        <dbReference type="Proteomes" id="UP000738325"/>
    </source>
</evidence>
<dbReference type="Pfam" id="PF24681">
    <property type="entry name" value="Kelch_KLHDC2_KLHL20_DRC7"/>
    <property type="match status" value="1"/>
</dbReference>
<feature type="signal peptide" evidence="3">
    <location>
        <begin position="1"/>
        <end position="38"/>
    </location>
</feature>
<dbReference type="PANTHER" id="PTHR23244">
    <property type="entry name" value="KELCH REPEAT DOMAIN"/>
    <property type="match status" value="1"/>
</dbReference>
<feature type="transmembrane region" description="Helical" evidence="2">
    <location>
        <begin position="358"/>
        <end position="383"/>
    </location>
</feature>
<protein>
    <recommendedName>
        <fullName evidence="6">Galactose oxidase</fullName>
    </recommendedName>
</protein>
<evidence type="ECO:0000313" key="4">
    <source>
        <dbReference type="EMBL" id="KAG0329029.1"/>
    </source>
</evidence>
<gene>
    <name evidence="4" type="ORF">BGZ99_003659</name>
</gene>
<feature type="region of interest" description="Disordered" evidence="1">
    <location>
        <begin position="563"/>
        <end position="587"/>
    </location>
</feature>
<feature type="region of interest" description="Disordered" evidence="1">
    <location>
        <begin position="466"/>
        <end position="492"/>
    </location>
</feature>
<accession>A0A9P6RT95</accession>
<dbReference type="OrthoDB" id="432528at2759"/>
<evidence type="ECO:0000256" key="2">
    <source>
        <dbReference type="SAM" id="Phobius"/>
    </source>
</evidence>
<dbReference type="InterPro" id="IPR015915">
    <property type="entry name" value="Kelch-typ_b-propeller"/>
</dbReference>
<organism evidence="4 5">
    <name type="scientific">Dissophora globulifera</name>
    <dbReference type="NCBI Taxonomy" id="979702"/>
    <lineage>
        <taxon>Eukaryota</taxon>
        <taxon>Fungi</taxon>
        <taxon>Fungi incertae sedis</taxon>
        <taxon>Mucoromycota</taxon>
        <taxon>Mortierellomycotina</taxon>
        <taxon>Mortierellomycetes</taxon>
        <taxon>Mortierellales</taxon>
        <taxon>Mortierellaceae</taxon>
        <taxon>Dissophora</taxon>
    </lineage>
</organism>
<evidence type="ECO:0000256" key="3">
    <source>
        <dbReference type="SAM" id="SignalP"/>
    </source>
</evidence>
<dbReference type="SUPFAM" id="SSF50965">
    <property type="entry name" value="Galactose oxidase, central domain"/>
    <property type="match status" value="1"/>
</dbReference>
<dbReference type="InterPro" id="IPR011043">
    <property type="entry name" value="Gal_Oxase/kelch_b-propeller"/>
</dbReference>